<comment type="caution">
    <text evidence="1">The sequence shown here is derived from an EMBL/GenBank/DDBJ whole genome shotgun (WGS) entry which is preliminary data.</text>
</comment>
<keyword evidence="2" id="KW-1185">Reference proteome</keyword>
<name>A0A0F3GSU2_9BACT</name>
<feature type="non-terminal residue" evidence="1">
    <location>
        <position position="1"/>
    </location>
</feature>
<protein>
    <submittedName>
        <fullName evidence="1">Uncharacterized protein</fullName>
    </submittedName>
</protein>
<reference evidence="1 2" key="1">
    <citation type="submission" date="2015-02" db="EMBL/GenBank/DDBJ databases">
        <title>Single-cell genomics of uncultivated deep-branching MTB reveals a conserved set of magnetosome genes.</title>
        <authorList>
            <person name="Kolinko S."/>
            <person name="Richter M."/>
            <person name="Glockner F.O."/>
            <person name="Brachmann A."/>
            <person name="Schuler D."/>
        </authorList>
    </citation>
    <scope>NUCLEOTIDE SEQUENCE [LARGE SCALE GENOMIC DNA]</scope>
    <source>
        <strain evidence="1">TM-1</strain>
    </source>
</reference>
<evidence type="ECO:0000313" key="1">
    <source>
        <dbReference type="EMBL" id="KJU85004.1"/>
    </source>
</evidence>
<accession>A0A0F3GSU2</accession>
<proteinExistence type="predicted"/>
<gene>
    <name evidence="1" type="ORF">MBAV_002802</name>
</gene>
<evidence type="ECO:0000313" key="2">
    <source>
        <dbReference type="Proteomes" id="UP000033423"/>
    </source>
</evidence>
<dbReference type="Proteomes" id="UP000033423">
    <property type="component" value="Unassembled WGS sequence"/>
</dbReference>
<dbReference type="AlphaFoldDB" id="A0A0F3GSU2"/>
<sequence>SLQTIAGTIDGIEDIIRNVSYNLSDDDNTGSVKAQIMAIRETMSDIIRFLLLLSGR</sequence>
<organism evidence="1 2">
    <name type="scientific">Candidatus Magnetobacterium bavaricum</name>
    <dbReference type="NCBI Taxonomy" id="29290"/>
    <lineage>
        <taxon>Bacteria</taxon>
        <taxon>Pseudomonadati</taxon>
        <taxon>Nitrospirota</taxon>
        <taxon>Thermodesulfovibrionia</taxon>
        <taxon>Thermodesulfovibrionales</taxon>
        <taxon>Candidatus Magnetobacteriaceae</taxon>
        <taxon>Candidatus Magnetobacterium</taxon>
    </lineage>
</organism>
<dbReference type="EMBL" id="LACI01001198">
    <property type="protein sequence ID" value="KJU85004.1"/>
    <property type="molecule type" value="Genomic_DNA"/>
</dbReference>